<keyword evidence="2" id="KW-1185">Reference proteome</keyword>
<accession>A0A8S1IKR2</accession>
<gene>
    <name evidence="1" type="ORF">OSTQU699_LOCUS145</name>
</gene>
<feature type="non-terminal residue" evidence="1">
    <location>
        <position position="143"/>
    </location>
</feature>
<comment type="caution">
    <text evidence="1">The sequence shown here is derived from an EMBL/GenBank/DDBJ whole genome shotgun (WGS) entry which is preliminary data.</text>
</comment>
<evidence type="ECO:0000313" key="1">
    <source>
        <dbReference type="EMBL" id="CAD7694782.1"/>
    </source>
</evidence>
<evidence type="ECO:0000313" key="2">
    <source>
        <dbReference type="Proteomes" id="UP000708148"/>
    </source>
</evidence>
<dbReference type="AlphaFoldDB" id="A0A8S1IKR2"/>
<feature type="non-terminal residue" evidence="1">
    <location>
        <position position="1"/>
    </location>
</feature>
<dbReference type="Proteomes" id="UP000708148">
    <property type="component" value="Unassembled WGS sequence"/>
</dbReference>
<sequence length="143" mass="15814">VLATFDTNIGESDIGNAAAIIYTDLEDPQDFWTKVVGNSRIPPLVVESLMARLGDYAYFDVENPTGSYGLDLSKPHEHNIALRLRDAVLGMTGCPTRGVKTVTWRNVTIDGKPIGEAALEDLGRYRLQRQGDLQLDLVHTEEE</sequence>
<protein>
    <submittedName>
        <fullName evidence="1">Uncharacterized protein</fullName>
    </submittedName>
</protein>
<proteinExistence type="predicted"/>
<reference evidence="1" key="1">
    <citation type="submission" date="2020-12" db="EMBL/GenBank/DDBJ databases">
        <authorList>
            <person name="Iha C."/>
        </authorList>
    </citation>
    <scope>NUCLEOTIDE SEQUENCE</scope>
</reference>
<dbReference type="EMBL" id="CAJHUC010000234">
    <property type="protein sequence ID" value="CAD7694782.1"/>
    <property type="molecule type" value="Genomic_DNA"/>
</dbReference>
<organism evidence="1 2">
    <name type="scientific">Ostreobium quekettii</name>
    <dbReference type="NCBI Taxonomy" id="121088"/>
    <lineage>
        <taxon>Eukaryota</taxon>
        <taxon>Viridiplantae</taxon>
        <taxon>Chlorophyta</taxon>
        <taxon>core chlorophytes</taxon>
        <taxon>Ulvophyceae</taxon>
        <taxon>TCBD clade</taxon>
        <taxon>Bryopsidales</taxon>
        <taxon>Ostreobineae</taxon>
        <taxon>Ostreobiaceae</taxon>
        <taxon>Ostreobium</taxon>
    </lineage>
</organism>
<name>A0A8S1IKR2_9CHLO</name>
<dbReference type="OrthoDB" id="76105at2759"/>